<keyword evidence="5" id="KW-1185">Reference proteome</keyword>
<proteinExistence type="predicted"/>
<dbReference type="PANTHER" id="PTHR36509">
    <property type="entry name" value="BLL3101 PROTEIN"/>
    <property type="match status" value="1"/>
</dbReference>
<protein>
    <recommendedName>
        <fullName evidence="6">DUF1254 domain-containing protein</fullName>
    </recommendedName>
</protein>
<keyword evidence="1" id="KW-0732">Signal</keyword>
<dbReference type="OrthoDB" id="272779at2"/>
<dbReference type="PANTHER" id="PTHR36509:SF2">
    <property type="entry name" value="BLL3101 PROTEIN"/>
    <property type="match status" value="1"/>
</dbReference>
<evidence type="ECO:0000313" key="5">
    <source>
        <dbReference type="Proteomes" id="UP000267187"/>
    </source>
</evidence>
<evidence type="ECO:0000259" key="2">
    <source>
        <dbReference type="Pfam" id="PF06742"/>
    </source>
</evidence>
<dbReference type="InterPro" id="IPR037050">
    <property type="entry name" value="DUF1254_sf"/>
</dbReference>
<dbReference type="InterPro" id="IPR010679">
    <property type="entry name" value="DUF1254"/>
</dbReference>
<feature type="signal peptide" evidence="1">
    <location>
        <begin position="1"/>
        <end position="21"/>
    </location>
</feature>
<dbReference type="AlphaFoldDB" id="A0A3M0ADQ5"/>
<gene>
    <name evidence="4" type="ORF">DFR27_0588</name>
</gene>
<dbReference type="Gene3D" id="2.60.40.1610">
    <property type="entry name" value="Domain of unknown function DUF1254"/>
    <property type="match status" value="1"/>
</dbReference>
<feature type="chain" id="PRO_5018310443" description="DUF1254 domain-containing protein" evidence="1">
    <location>
        <begin position="22"/>
        <end position="472"/>
    </location>
</feature>
<organism evidence="4 5">
    <name type="scientific">Umboniibacter marinipuniceus</name>
    <dbReference type="NCBI Taxonomy" id="569599"/>
    <lineage>
        <taxon>Bacteria</taxon>
        <taxon>Pseudomonadati</taxon>
        <taxon>Pseudomonadota</taxon>
        <taxon>Gammaproteobacteria</taxon>
        <taxon>Cellvibrionales</taxon>
        <taxon>Cellvibrionaceae</taxon>
        <taxon>Umboniibacter</taxon>
    </lineage>
</organism>
<evidence type="ECO:0008006" key="6">
    <source>
        <dbReference type="Google" id="ProtNLM"/>
    </source>
</evidence>
<feature type="domain" description="DUF1254" evidence="3">
    <location>
        <begin position="74"/>
        <end position="203"/>
    </location>
</feature>
<dbReference type="InterPro" id="IPR010621">
    <property type="entry name" value="DUF1214"/>
</dbReference>
<evidence type="ECO:0000256" key="1">
    <source>
        <dbReference type="SAM" id="SignalP"/>
    </source>
</evidence>
<dbReference type="Gene3D" id="1.10.3360.10">
    <property type="entry name" value="VPA0735-like domain"/>
    <property type="match status" value="1"/>
</dbReference>
<dbReference type="Pfam" id="PF06742">
    <property type="entry name" value="DUF1214"/>
    <property type="match status" value="1"/>
</dbReference>
<dbReference type="EMBL" id="REFJ01000001">
    <property type="protein sequence ID" value="RMA82637.1"/>
    <property type="molecule type" value="Genomic_DNA"/>
</dbReference>
<reference evidence="4 5" key="1">
    <citation type="submission" date="2018-10" db="EMBL/GenBank/DDBJ databases">
        <title>Genomic Encyclopedia of Type Strains, Phase IV (KMG-IV): sequencing the most valuable type-strain genomes for metagenomic binning, comparative biology and taxonomic classification.</title>
        <authorList>
            <person name="Goeker M."/>
        </authorList>
    </citation>
    <scope>NUCLEOTIDE SEQUENCE [LARGE SCALE GENOMIC DNA]</scope>
    <source>
        <strain evidence="4 5">DSM 25080</strain>
    </source>
</reference>
<sequence>MRIFRNILYILVVLLPLSVLTACSPPAKTLSAQEAQQIAEEAYIFGYPLVTMEMTRRVMTNVPEPDGARAPMGHLLKYRSYPTAEFRDVTAPNADTLYTSAWVDVTNEPWILSLPDSDNRYALFPMLSGWTDVFQVPGKRTTGTGPQKYAITGPGWAGELPDGVTEYKSPTSIVWLLGRIYCDGTPEDYAKVHRMQDDISLTPLSYYDQPFTPAAGNVDTSVDMNTAVRDQVHDLDIASYFNLLATLMVNNPASAADAPIIEKMAELGIEAGKPFDVTQFDADVQAAMEGVPKSAVAKIMGHFSSAGENINGWLFTTQTGIYETDYLQRALITAIGLGANRPQDAIYPTLERDTEGNHYSGENNYVMHFPKGQVPPVEGFWSLTMYNEDYFFVDNPLNRYTISSRNDYKLNADGSLDLYLQHSNPGPEKESNWLPSPSGRFTLMLRLYWPSEESPSILDGTWEIPAVQKVSE</sequence>
<dbReference type="InterPro" id="IPR037049">
    <property type="entry name" value="DUF1214_C_sf"/>
</dbReference>
<name>A0A3M0ADQ5_9GAMM</name>
<dbReference type="PROSITE" id="PS51257">
    <property type="entry name" value="PROKAR_LIPOPROTEIN"/>
    <property type="match status" value="1"/>
</dbReference>
<dbReference type="SUPFAM" id="SSF160935">
    <property type="entry name" value="VPA0735-like"/>
    <property type="match status" value="1"/>
</dbReference>
<dbReference type="Proteomes" id="UP000267187">
    <property type="component" value="Unassembled WGS sequence"/>
</dbReference>
<evidence type="ECO:0000259" key="3">
    <source>
        <dbReference type="Pfam" id="PF06863"/>
    </source>
</evidence>
<accession>A0A3M0ADQ5</accession>
<comment type="caution">
    <text evidence="4">The sequence shown here is derived from an EMBL/GenBank/DDBJ whole genome shotgun (WGS) entry which is preliminary data.</text>
</comment>
<dbReference type="Gene3D" id="2.60.120.600">
    <property type="entry name" value="Domain of unknown function DUF1214, C-terminal domain"/>
    <property type="match status" value="1"/>
</dbReference>
<dbReference type="Pfam" id="PF06863">
    <property type="entry name" value="DUF1254"/>
    <property type="match status" value="1"/>
</dbReference>
<feature type="domain" description="DUF1214" evidence="2">
    <location>
        <begin position="345"/>
        <end position="451"/>
    </location>
</feature>
<evidence type="ECO:0000313" key="4">
    <source>
        <dbReference type="EMBL" id="RMA82637.1"/>
    </source>
</evidence>